<keyword evidence="4" id="KW-1185">Reference proteome</keyword>
<dbReference type="AlphaFoldDB" id="A0A919YME2"/>
<gene>
    <name evidence="3" type="ORF">J34TS1_60350</name>
</gene>
<protein>
    <submittedName>
        <fullName evidence="3">Membrane protein</fullName>
    </submittedName>
</protein>
<dbReference type="PANTHER" id="PTHR34473">
    <property type="entry name" value="UPF0699 TRANSMEMBRANE PROTEIN YDBS"/>
    <property type="match status" value="1"/>
</dbReference>
<evidence type="ECO:0000313" key="4">
    <source>
        <dbReference type="Proteomes" id="UP000682811"/>
    </source>
</evidence>
<comment type="caution">
    <text evidence="3">The sequence shown here is derived from an EMBL/GenBank/DDBJ whole genome shotgun (WGS) entry which is preliminary data.</text>
</comment>
<evidence type="ECO:0000256" key="1">
    <source>
        <dbReference type="SAM" id="Phobius"/>
    </source>
</evidence>
<name>A0A919YME2_9BACL</name>
<evidence type="ECO:0000259" key="2">
    <source>
        <dbReference type="Pfam" id="PF03703"/>
    </source>
</evidence>
<sequence>MNQRLDSMRRCHPDSVKVFRYSGFMTGLFLIGISILYLLIAKWKHWIFMPGWIAIGLSVLLLIWLTCFSPGISYRMFGFRVSEEELEIRSGWIWYTDIIVPMTRVQHVELERGPLLRKYNLAQVKVVTAATSHIIKALPLHEAEDLKRQIGDLAKVVEHDE</sequence>
<keyword evidence="1" id="KW-0812">Transmembrane</keyword>
<dbReference type="PANTHER" id="PTHR34473:SF2">
    <property type="entry name" value="UPF0699 TRANSMEMBRANE PROTEIN YDBT"/>
    <property type="match status" value="1"/>
</dbReference>
<keyword evidence="1" id="KW-0472">Membrane</keyword>
<feature type="transmembrane region" description="Helical" evidence="1">
    <location>
        <begin position="46"/>
        <end position="67"/>
    </location>
</feature>
<evidence type="ECO:0000313" key="3">
    <source>
        <dbReference type="EMBL" id="GIO51270.1"/>
    </source>
</evidence>
<organism evidence="3 4">
    <name type="scientific">Paenibacillus azoreducens</name>
    <dbReference type="NCBI Taxonomy" id="116718"/>
    <lineage>
        <taxon>Bacteria</taxon>
        <taxon>Bacillati</taxon>
        <taxon>Bacillota</taxon>
        <taxon>Bacilli</taxon>
        <taxon>Bacillales</taxon>
        <taxon>Paenibacillaceae</taxon>
        <taxon>Paenibacillus</taxon>
    </lineage>
</organism>
<keyword evidence="1" id="KW-1133">Transmembrane helix</keyword>
<feature type="transmembrane region" description="Helical" evidence="1">
    <location>
        <begin position="21"/>
        <end position="40"/>
    </location>
</feature>
<dbReference type="InterPro" id="IPR005182">
    <property type="entry name" value="YdbS-like_PH"/>
</dbReference>
<reference evidence="3 4" key="1">
    <citation type="submission" date="2021-03" db="EMBL/GenBank/DDBJ databases">
        <title>Antimicrobial resistance genes in bacteria isolated from Japanese honey, and their potential for conferring macrolide and lincosamide resistance in the American foulbrood pathogen Paenibacillus larvae.</title>
        <authorList>
            <person name="Okamoto M."/>
            <person name="Kumagai M."/>
            <person name="Kanamori H."/>
            <person name="Takamatsu D."/>
        </authorList>
    </citation>
    <scope>NUCLEOTIDE SEQUENCE [LARGE SCALE GENOMIC DNA]</scope>
    <source>
        <strain evidence="3 4">J34TS1</strain>
    </source>
</reference>
<accession>A0A919YME2</accession>
<dbReference type="Pfam" id="PF03703">
    <property type="entry name" value="bPH_2"/>
    <property type="match status" value="1"/>
</dbReference>
<dbReference type="RefSeq" id="WP_212981304.1">
    <property type="nucleotide sequence ID" value="NZ_JBLMKW010000050.1"/>
</dbReference>
<proteinExistence type="predicted"/>
<dbReference type="Proteomes" id="UP000682811">
    <property type="component" value="Unassembled WGS sequence"/>
</dbReference>
<dbReference type="EMBL" id="BORT01000048">
    <property type="protein sequence ID" value="GIO51270.1"/>
    <property type="molecule type" value="Genomic_DNA"/>
</dbReference>
<feature type="domain" description="YdbS-like PH" evidence="2">
    <location>
        <begin position="74"/>
        <end position="150"/>
    </location>
</feature>